<feature type="active site" evidence="5">
    <location>
        <position position="16"/>
    </location>
</feature>
<evidence type="ECO:0000259" key="8">
    <source>
        <dbReference type="PROSITE" id="PS50975"/>
    </source>
</evidence>
<dbReference type="Proteomes" id="UP000095228">
    <property type="component" value="Chromosome"/>
</dbReference>
<dbReference type="GO" id="GO:0071555">
    <property type="term" value="P:cell wall organization"/>
    <property type="evidence" value="ECO:0007669"/>
    <property type="project" value="UniProtKB-KW"/>
</dbReference>
<keyword evidence="6" id="KW-0464">Manganese</keyword>
<evidence type="ECO:0000313" key="10">
    <source>
        <dbReference type="Proteomes" id="UP000095228"/>
    </source>
</evidence>
<feature type="binding site" evidence="6">
    <location>
        <position position="263"/>
    </location>
    <ligand>
        <name>Mg(2+)</name>
        <dbReference type="ChEBI" id="CHEBI:18420"/>
        <label>2</label>
    </ligand>
</feature>
<keyword evidence="4" id="KW-0963">Cytoplasm</keyword>
<evidence type="ECO:0000313" key="9">
    <source>
        <dbReference type="EMBL" id="AOS46404.1"/>
    </source>
</evidence>
<keyword evidence="6" id="KW-0479">Metal-binding</keyword>
<dbReference type="GO" id="GO:0046872">
    <property type="term" value="F:metal ion binding"/>
    <property type="evidence" value="ECO:0007669"/>
    <property type="project" value="UniProtKB-KW"/>
</dbReference>
<comment type="cofactor">
    <cofactor evidence="6">
        <name>Mg(2+)</name>
        <dbReference type="ChEBI" id="CHEBI:18420"/>
    </cofactor>
    <cofactor evidence="6">
        <name>Mn(2+)</name>
        <dbReference type="ChEBI" id="CHEBI:29035"/>
    </cofactor>
    <text evidence="6">Binds 2 magnesium or manganese ions per subunit.</text>
</comment>
<gene>
    <name evidence="4 9" type="primary">ddl</name>
    <name evidence="9" type="ORF">Verru16b_03510</name>
</gene>
<organism evidence="9 10">
    <name type="scientific">Lacunisphaera limnophila</name>
    <dbReference type="NCBI Taxonomy" id="1838286"/>
    <lineage>
        <taxon>Bacteria</taxon>
        <taxon>Pseudomonadati</taxon>
        <taxon>Verrucomicrobiota</taxon>
        <taxon>Opitutia</taxon>
        <taxon>Opitutales</taxon>
        <taxon>Opitutaceae</taxon>
        <taxon>Lacunisphaera</taxon>
    </lineage>
</organism>
<dbReference type="SUPFAM" id="SSF56059">
    <property type="entry name" value="Glutathione synthetase ATP-binding domain-like"/>
    <property type="match status" value="1"/>
</dbReference>
<evidence type="ECO:0000256" key="3">
    <source>
        <dbReference type="ARBA" id="ARBA00023316"/>
    </source>
</evidence>
<dbReference type="GO" id="GO:0008360">
    <property type="term" value="P:regulation of cell shape"/>
    <property type="evidence" value="ECO:0007669"/>
    <property type="project" value="UniProtKB-KW"/>
</dbReference>
<dbReference type="AlphaFoldDB" id="A0A1D8AZW8"/>
<sequence length="309" mass="32770">MSSPIIAVLAGGTSPEREVSLGSGRAVAQAMACSHLTRLFTVDHDALPEGLDPARHVVFSTLHGVFGEDGGMQRLLDAGGFSYGGCDAKASDLCFDKWRTRLSVSAMGVPVAPGRHFLAAGKPTAAALATELGQQVVLKPNRQGSSVGLQIVSSQVGLEIALGGIRAGDWVAERRILGREITVGLLRGRAMGIVEVVPKSGVYDYSSKYTKGLTEYLAPARLSDEMATRVRATAETAFAACGCRDYARIDFMISQEGELYLLEINTLPGMKDTSLLPMSARCVGLDFVALCRELVAPAVERFQPAAARP</sequence>
<dbReference type="Gene3D" id="3.30.470.20">
    <property type="entry name" value="ATP-grasp fold, B domain"/>
    <property type="match status" value="1"/>
</dbReference>
<dbReference type="EC" id="6.3.2.4" evidence="4"/>
<dbReference type="HAMAP" id="MF_00047">
    <property type="entry name" value="Dala_Dala_lig"/>
    <property type="match status" value="1"/>
</dbReference>
<evidence type="ECO:0000256" key="6">
    <source>
        <dbReference type="PIRSR" id="PIRSR039102-3"/>
    </source>
</evidence>
<feature type="active site" evidence="5">
    <location>
        <position position="274"/>
    </location>
</feature>
<keyword evidence="6" id="KW-0460">Magnesium</keyword>
<comment type="pathway">
    <text evidence="4">Cell wall biogenesis; peptidoglycan biosynthesis.</text>
</comment>
<keyword evidence="2 4" id="KW-0436">Ligase</keyword>
<proteinExistence type="inferred from homology"/>
<feature type="active site" evidence="5">
    <location>
        <position position="145"/>
    </location>
</feature>
<keyword evidence="4" id="KW-0573">Peptidoglycan synthesis</keyword>
<dbReference type="RefSeq" id="WP_069963459.1">
    <property type="nucleotide sequence ID" value="NZ_CP016094.1"/>
</dbReference>
<keyword evidence="10" id="KW-1185">Reference proteome</keyword>
<dbReference type="PANTHER" id="PTHR23132:SF23">
    <property type="entry name" value="D-ALANINE--D-ALANINE LIGASE B"/>
    <property type="match status" value="1"/>
</dbReference>
<dbReference type="KEGG" id="obg:Verru16b_03510"/>
<dbReference type="OrthoDB" id="9813261at2"/>
<keyword evidence="7" id="KW-0547">Nucleotide-binding</keyword>
<evidence type="ECO:0000256" key="2">
    <source>
        <dbReference type="ARBA" id="ARBA00022598"/>
    </source>
</evidence>
<evidence type="ECO:0000256" key="7">
    <source>
        <dbReference type="PROSITE-ProRule" id="PRU00409"/>
    </source>
</evidence>
<dbReference type="Gene3D" id="3.40.50.20">
    <property type="match status" value="1"/>
</dbReference>
<dbReference type="InterPro" id="IPR011095">
    <property type="entry name" value="Dala_Dala_lig_C"/>
</dbReference>
<dbReference type="PROSITE" id="PS50975">
    <property type="entry name" value="ATP_GRASP"/>
    <property type="match status" value="1"/>
</dbReference>
<accession>A0A1D8AZW8</accession>
<dbReference type="PATRIC" id="fig|1838286.3.peg.3543"/>
<name>A0A1D8AZW8_9BACT</name>
<dbReference type="InterPro" id="IPR013815">
    <property type="entry name" value="ATP_grasp_subdomain_1"/>
</dbReference>
<reference evidence="9 10" key="1">
    <citation type="submission" date="2016-06" db="EMBL/GenBank/DDBJ databases">
        <title>Three novel species with peptidoglycan cell walls form the new genus Lacunisphaera gen. nov. in the family Opitutaceae of the verrucomicrobial subdivision 4.</title>
        <authorList>
            <person name="Rast P."/>
            <person name="Gloeckner I."/>
            <person name="Jogler M."/>
            <person name="Boedeker C."/>
            <person name="Jeske O."/>
            <person name="Wiegand S."/>
            <person name="Reinhardt R."/>
            <person name="Schumann P."/>
            <person name="Rohde M."/>
            <person name="Spring S."/>
            <person name="Gloeckner F.O."/>
            <person name="Jogler C."/>
        </authorList>
    </citation>
    <scope>NUCLEOTIDE SEQUENCE [LARGE SCALE GENOMIC DNA]</scope>
    <source>
        <strain evidence="9 10">IG16b</strain>
    </source>
</reference>
<keyword evidence="4" id="KW-0133">Cell shape</keyword>
<evidence type="ECO:0000256" key="1">
    <source>
        <dbReference type="ARBA" id="ARBA00010871"/>
    </source>
</evidence>
<comment type="similarity">
    <text evidence="1 4">Belongs to the D-alanine--D-alanine ligase family.</text>
</comment>
<keyword evidence="7" id="KW-0067">ATP-binding</keyword>
<dbReference type="PIRSF" id="PIRSF039102">
    <property type="entry name" value="Ddl/VanB"/>
    <property type="match status" value="1"/>
</dbReference>
<dbReference type="InterPro" id="IPR005905">
    <property type="entry name" value="D_ala_D_ala"/>
</dbReference>
<dbReference type="SUPFAM" id="SSF52440">
    <property type="entry name" value="PreATP-grasp domain"/>
    <property type="match status" value="1"/>
</dbReference>
<comment type="subcellular location">
    <subcellularLocation>
        <location evidence="4">Cytoplasm</location>
    </subcellularLocation>
</comment>
<dbReference type="STRING" id="1838286.Verru16b_03510"/>
<dbReference type="UniPathway" id="UPA00219"/>
<dbReference type="EMBL" id="CP016094">
    <property type="protein sequence ID" value="AOS46404.1"/>
    <property type="molecule type" value="Genomic_DNA"/>
</dbReference>
<dbReference type="GO" id="GO:0008716">
    <property type="term" value="F:D-alanine-D-alanine ligase activity"/>
    <property type="evidence" value="ECO:0007669"/>
    <property type="project" value="UniProtKB-UniRule"/>
</dbReference>
<protein>
    <recommendedName>
        <fullName evidence="4">D-alanine--D-alanine ligase</fullName>
        <ecNumber evidence="4">6.3.2.4</ecNumber>
    </recommendedName>
    <alternativeName>
        <fullName evidence="4">D-Ala-D-Ala ligase</fullName>
    </alternativeName>
    <alternativeName>
        <fullName evidence="4">D-alanylalanine synthetase</fullName>
    </alternativeName>
</protein>
<dbReference type="InterPro" id="IPR011761">
    <property type="entry name" value="ATP-grasp"/>
</dbReference>
<keyword evidence="3 4" id="KW-0961">Cell wall biogenesis/degradation</keyword>
<comment type="function">
    <text evidence="4">Cell wall formation.</text>
</comment>
<dbReference type="PANTHER" id="PTHR23132">
    <property type="entry name" value="D-ALANINE--D-ALANINE LIGASE"/>
    <property type="match status" value="1"/>
</dbReference>
<evidence type="ECO:0000256" key="5">
    <source>
        <dbReference type="PIRSR" id="PIRSR039102-1"/>
    </source>
</evidence>
<dbReference type="GO" id="GO:0005524">
    <property type="term" value="F:ATP binding"/>
    <property type="evidence" value="ECO:0007669"/>
    <property type="project" value="UniProtKB-UniRule"/>
</dbReference>
<dbReference type="Pfam" id="PF07478">
    <property type="entry name" value="Dala_Dala_lig_C"/>
    <property type="match status" value="1"/>
</dbReference>
<dbReference type="Gene3D" id="3.30.1490.20">
    <property type="entry name" value="ATP-grasp fold, A domain"/>
    <property type="match status" value="1"/>
</dbReference>
<feature type="domain" description="ATP-grasp" evidence="8">
    <location>
        <begin position="101"/>
        <end position="296"/>
    </location>
</feature>
<feature type="binding site" evidence="6">
    <location>
        <position position="263"/>
    </location>
    <ligand>
        <name>Mg(2+)</name>
        <dbReference type="ChEBI" id="CHEBI:18420"/>
        <label>1</label>
    </ligand>
</feature>
<feature type="binding site" evidence="6">
    <location>
        <position position="265"/>
    </location>
    <ligand>
        <name>Mg(2+)</name>
        <dbReference type="ChEBI" id="CHEBI:18420"/>
        <label>2</label>
    </ligand>
</feature>
<dbReference type="NCBIfam" id="NF002378">
    <property type="entry name" value="PRK01372.1"/>
    <property type="match status" value="1"/>
</dbReference>
<comment type="catalytic activity">
    <reaction evidence="4">
        <text>2 D-alanine + ATP = D-alanyl-D-alanine + ADP + phosphate + H(+)</text>
        <dbReference type="Rhea" id="RHEA:11224"/>
        <dbReference type="ChEBI" id="CHEBI:15378"/>
        <dbReference type="ChEBI" id="CHEBI:30616"/>
        <dbReference type="ChEBI" id="CHEBI:43474"/>
        <dbReference type="ChEBI" id="CHEBI:57416"/>
        <dbReference type="ChEBI" id="CHEBI:57822"/>
        <dbReference type="ChEBI" id="CHEBI:456216"/>
        <dbReference type="EC" id="6.3.2.4"/>
    </reaction>
</comment>
<dbReference type="GO" id="GO:0009252">
    <property type="term" value="P:peptidoglycan biosynthetic process"/>
    <property type="evidence" value="ECO:0007669"/>
    <property type="project" value="UniProtKB-UniRule"/>
</dbReference>
<feature type="binding site" evidence="6">
    <location>
        <position position="250"/>
    </location>
    <ligand>
        <name>Mg(2+)</name>
        <dbReference type="ChEBI" id="CHEBI:18420"/>
        <label>1</label>
    </ligand>
</feature>
<dbReference type="GO" id="GO:0005737">
    <property type="term" value="C:cytoplasm"/>
    <property type="evidence" value="ECO:0007669"/>
    <property type="project" value="UniProtKB-SubCell"/>
</dbReference>
<dbReference type="InterPro" id="IPR016185">
    <property type="entry name" value="PreATP-grasp_dom_sf"/>
</dbReference>
<evidence type="ECO:0000256" key="4">
    <source>
        <dbReference type="HAMAP-Rule" id="MF_00047"/>
    </source>
</evidence>